<evidence type="ECO:0000313" key="3">
    <source>
        <dbReference type="Proteomes" id="UP000542813"/>
    </source>
</evidence>
<sequence>MTDVTFTHRRADSSANEDLTKLARHGADAFGYQAHLRIDRQLAQLLRLRVSQINNCVYCLDLHHEAARAAGIPRAVIDTLTAWWETDLHDDAARAALAYTEAITRVADATVAGDFGARHDALAQHFSREEILEIIGIVINMNVWTRLKMAEGAAPSLAGQPTFG</sequence>
<keyword evidence="3" id="KW-1185">Reference proteome</keyword>
<dbReference type="InterPro" id="IPR004675">
    <property type="entry name" value="AhpD_core"/>
</dbReference>
<comment type="caution">
    <text evidence="2">The sequence shown here is derived from an EMBL/GenBank/DDBJ whole genome shotgun (WGS) entry which is preliminary data.</text>
</comment>
<evidence type="ECO:0000259" key="1">
    <source>
        <dbReference type="Pfam" id="PF02627"/>
    </source>
</evidence>
<keyword evidence="2" id="KW-0560">Oxidoreductase</keyword>
<dbReference type="PANTHER" id="PTHR35446:SF2">
    <property type="entry name" value="CARBOXYMUCONOLACTONE DECARBOXYLASE-LIKE DOMAIN-CONTAINING PROTEIN"/>
    <property type="match status" value="1"/>
</dbReference>
<dbReference type="Proteomes" id="UP000542813">
    <property type="component" value="Unassembled WGS sequence"/>
</dbReference>
<dbReference type="GO" id="GO:0051920">
    <property type="term" value="F:peroxiredoxin activity"/>
    <property type="evidence" value="ECO:0007669"/>
    <property type="project" value="InterPro"/>
</dbReference>
<proteinExistence type="predicted"/>
<dbReference type="EMBL" id="JACHMM010000001">
    <property type="protein sequence ID" value="MBB5790305.1"/>
    <property type="molecule type" value="Genomic_DNA"/>
</dbReference>
<dbReference type="Pfam" id="PF02627">
    <property type="entry name" value="CMD"/>
    <property type="match status" value="1"/>
</dbReference>
<dbReference type="InterPro" id="IPR029032">
    <property type="entry name" value="AhpD-like"/>
</dbReference>
<accession>A0A7W9GUG1</accession>
<dbReference type="PANTHER" id="PTHR35446">
    <property type="entry name" value="SI:CH211-175M2.5"/>
    <property type="match status" value="1"/>
</dbReference>
<keyword evidence="2" id="KW-0575">Peroxidase</keyword>
<dbReference type="AlphaFoldDB" id="A0A7W9GUG1"/>
<name>A0A7W9GUG1_9ACTN</name>
<dbReference type="NCBIfam" id="TIGR00778">
    <property type="entry name" value="ahpD_dom"/>
    <property type="match status" value="1"/>
</dbReference>
<dbReference type="SUPFAM" id="SSF69118">
    <property type="entry name" value="AhpD-like"/>
    <property type="match status" value="1"/>
</dbReference>
<reference evidence="2 3" key="1">
    <citation type="submission" date="2020-08" db="EMBL/GenBank/DDBJ databases">
        <title>Sequencing the genomes of 1000 actinobacteria strains.</title>
        <authorList>
            <person name="Klenk H.-P."/>
        </authorList>
    </citation>
    <scope>NUCLEOTIDE SEQUENCE [LARGE SCALE GENOMIC DNA]</scope>
    <source>
        <strain evidence="2 3">DSM 102122</strain>
    </source>
</reference>
<gene>
    <name evidence="2" type="ORF">HD601_004880</name>
</gene>
<organism evidence="2 3">
    <name type="scientific">Jiangella mangrovi</name>
    <dbReference type="NCBI Taxonomy" id="1524084"/>
    <lineage>
        <taxon>Bacteria</taxon>
        <taxon>Bacillati</taxon>
        <taxon>Actinomycetota</taxon>
        <taxon>Actinomycetes</taxon>
        <taxon>Jiangellales</taxon>
        <taxon>Jiangellaceae</taxon>
        <taxon>Jiangella</taxon>
    </lineage>
</organism>
<protein>
    <submittedName>
        <fullName evidence="2">AhpD family alkylhydroperoxidase</fullName>
    </submittedName>
</protein>
<dbReference type="Gene3D" id="1.20.1290.10">
    <property type="entry name" value="AhpD-like"/>
    <property type="match status" value="1"/>
</dbReference>
<evidence type="ECO:0000313" key="2">
    <source>
        <dbReference type="EMBL" id="MBB5790305.1"/>
    </source>
</evidence>
<feature type="domain" description="Carboxymuconolactone decarboxylase-like" evidence="1">
    <location>
        <begin position="37"/>
        <end position="101"/>
    </location>
</feature>
<dbReference type="InterPro" id="IPR003779">
    <property type="entry name" value="CMD-like"/>
</dbReference>
<dbReference type="RefSeq" id="WP_184826272.1">
    <property type="nucleotide sequence ID" value="NZ_JACHMM010000001.1"/>
</dbReference>